<dbReference type="PROSITE" id="PS51549">
    <property type="entry name" value="DM13"/>
    <property type="match status" value="1"/>
</dbReference>
<reference evidence="3" key="1">
    <citation type="submission" date="2022-11" db="UniProtKB">
        <authorList>
            <consortium name="WormBaseParasite"/>
        </authorList>
    </citation>
    <scope>IDENTIFICATION</scope>
</reference>
<proteinExistence type="predicted"/>
<dbReference type="SMART" id="SM00686">
    <property type="entry name" value="DM13"/>
    <property type="match status" value="1"/>
</dbReference>
<organism evidence="2 3">
    <name type="scientific">Ditylenchus dipsaci</name>
    <dbReference type="NCBI Taxonomy" id="166011"/>
    <lineage>
        <taxon>Eukaryota</taxon>
        <taxon>Metazoa</taxon>
        <taxon>Ecdysozoa</taxon>
        <taxon>Nematoda</taxon>
        <taxon>Chromadorea</taxon>
        <taxon>Rhabditida</taxon>
        <taxon>Tylenchina</taxon>
        <taxon>Tylenchomorpha</taxon>
        <taxon>Sphaerularioidea</taxon>
        <taxon>Anguinidae</taxon>
        <taxon>Anguininae</taxon>
        <taxon>Ditylenchus</taxon>
    </lineage>
</organism>
<dbReference type="WBParaSite" id="jg4577">
    <property type="protein sequence ID" value="jg4577"/>
    <property type="gene ID" value="jg4577"/>
</dbReference>
<sequence length="144" mass="15852">MRTPAPNLLYNLQGGTTTSVTTSSISTPQGSTTTPVTLHIITSGTSAVWFMVGKEIMPNANGHIVPVYNKASKTFDCDSLKDYTNETITLRLPGSMDIKDVFWFSVFSIPRSVSLAHMYLPYNDMHLPPDLLGVSTPECLWKPK</sequence>
<feature type="domain" description="DM13" evidence="1">
    <location>
        <begin position="6"/>
        <end position="121"/>
    </location>
</feature>
<dbReference type="Proteomes" id="UP000887574">
    <property type="component" value="Unplaced"/>
</dbReference>
<evidence type="ECO:0000313" key="3">
    <source>
        <dbReference type="WBParaSite" id="jg4577"/>
    </source>
</evidence>
<protein>
    <submittedName>
        <fullName evidence="3">DM13 domain-containing protein</fullName>
    </submittedName>
</protein>
<keyword evidence="2" id="KW-1185">Reference proteome</keyword>
<name>A0A915ED23_9BILA</name>
<dbReference type="InterPro" id="IPR019545">
    <property type="entry name" value="DM13_domain"/>
</dbReference>
<accession>A0A915ED23</accession>
<dbReference type="AlphaFoldDB" id="A0A915ED23"/>
<evidence type="ECO:0000259" key="1">
    <source>
        <dbReference type="PROSITE" id="PS51549"/>
    </source>
</evidence>
<evidence type="ECO:0000313" key="2">
    <source>
        <dbReference type="Proteomes" id="UP000887574"/>
    </source>
</evidence>